<dbReference type="PANTHER" id="PTHR37984:SF13">
    <property type="entry name" value="RIBONUCLEASE H"/>
    <property type="match status" value="1"/>
</dbReference>
<evidence type="ECO:0000256" key="3">
    <source>
        <dbReference type="ARBA" id="ARBA00022723"/>
    </source>
</evidence>
<keyword evidence="3 7" id="KW-0479">Metal-binding</keyword>
<keyword evidence="6 7" id="KW-0862">Zinc</keyword>
<dbReference type="CDD" id="cd10747">
    <property type="entry name" value="DnaJ_C"/>
    <property type="match status" value="1"/>
</dbReference>
<reference evidence="10" key="3">
    <citation type="submission" date="2025-08" db="UniProtKB">
        <authorList>
            <consortium name="Ensembl"/>
        </authorList>
    </citation>
    <scope>IDENTIFICATION</scope>
</reference>
<evidence type="ECO:0000313" key="11">
    <source>
        <dbReference type="Proteomes" id="UP000018467"/>
    </source>
</evidence>
<sequence>MSHAYQQVVLEEDSRKYVTINTHKGLYTYTRLPFGVASSPAIFQRTMEGILGGIPNVAIYLDDILCTGPNEQEHLKTLEEVLQRLEKSGLRLKRSKCEFMGKEVKFLGHKIDASGLHPLTEKVEAIAEAPEPQNVSELKAYLGLLNYYHRFLPKLSTLLAPLHTLLKKEEKWSWGAKLSFFAAQQQFGSGADTADEVELIRENFLDFAKDQDFAPALDNVVELTFTEAVKGVYKDLAVDLFGSCPRCGGTGHPLGTEFLECPHCDGSGTEVSDLCLTIDPCKKCSGSGVATSSLCLLCNGTGQTRQRGTVSVAVPAGVKDGQSASIPVGKKMIKVTFRVEESPVFRRDGDDVHSDMVISVADAMLGGTAQGQGLYGTIDIPIPPGTQADQKIRLAGKGFAHINSSSFGDHYVHIKIKNVSWNMTGTCSAVSKSIKSNSSYHTSQKLRHTSPHSMCCLFVL</sequence>
<dbReference type="InterPro" id="IPR043502">
    <property type="entry name" value="DNA/RNA_pol_sf"/>
</dbReference>
<dbReference type="GO" id="GO:0006457">
    <property type="term" value="P:protein folding"/>
    <property type="evidence" value="ECO:0007669"/>
    <property type="project" value="InterPro"/>
</dbReference>
<proteinExistence type="inferred from homology"/>
<evidence type="ECO:0000259" key="8">
    <source>
        <dbReference type="PROSITE" id="PS50878"/>
    </source>
</evidence>
<reference evidence="10" key="4">
    <citation type="submission" date="2025-09" db="UniProtKB">
        <authorList>
            <consortium name="Ensembl"/>
        </authorList>
    </citation>
    <scope>IDENTIFICATION</scope>
</reference>
<evidence type="ECO:0000256" key="7">
    <source>
        <dbReference type="PROSITE-ProRule" id="PRU00546"/>
    </source>
</evidence>
<protein>
    <recommendedName>
        <fullName evidence="2">ribonuclease H</fullName>
        <ecNumber evidence="2">3.1.26.4</ecNumber>
    </recommendedName>
</protein>
<dbReference type="FunFam" id="3.30.70.270:FF:000003">
    <property type="entry name" value="Transposon Ty3-G Gag-Pol polyprotein"/>
    <property type="match status" value="1"/>
</dbReference>
<dbReference type="InterPro" id="IPR002939">
    <property type="entry name" value="DnaJ_C"/>
</dbReference>
<dbReference type="Proteomes" id="UP000018467">
    <property type="component" value="Unassembled WGS sequence"/>
</dbReference>
<dbReference type="SUPFAM" id="SSF49493">
    <property type="entry name" value="HSP40/DnaJ peptide-binding domain"/>
    <property type="match status" value="1"/>
</dbReference>
<dbReference type="Gene3D" id="3.30.70.270">
    <property type="match status" value="2"/>
</dbReference>
<keyword evidence="4" id="KW-0677">Repeat</keyword>
<dbReference type="FunFam" id="2.60.260.20:FF:000005">
    <property type="entry name" value="Chaperone protein dnaJ 1, mitochondrial"/>
    <property type="match status" value="1"/>
</dbReference>
<dbReference type="GeneTree" id="ENSGT00940000155280"/>
<dbReference type="InterPro" id="IPR000477">
    <property type="entry name" value="RT_dom"/>
</dbReference>
<evidence type="ECO:0000313" key="10">
    <source>
        <dbReference type="Ensembl" id="ENSAMXP00000029772.1"/>
    </source>
</evidence>
<dbReference type="GO" id="GO:0051082">
    <property type="term" value="F:unfolded protein binding"/>
    <property type="evidence" value="ECO:0007669"/>
    <property type="project" value="InterPro"/>
</dbReference>
<reference evidence="11" key="1">
    <citation type="submission" date="2013-03" db="EMBL/GenBank/DDBJ databases">
        <authorList>
            <person name="Jeffery W."/>
            <person name="Warren W."/>
            <person name="Wilson R.K."/>
        </authorList>
    </citation>
    <scope>NUCLEOTIDE SEQUENCE</scope>
    <source>
        <strain evidence="11">female</strain>
    </source>
</reference>
<dbReference type="Pfam" id="PF00078">
    <property type="entry name" value="RVT_1"/>
    <property type="match status" value="1"/>
</dbReference>
<evidence type="ECO:0000256" key="4">
    <source>
        <dbReference type="ARBA" id="ARBA00022737"/>
    </source>
</evidence>
<evidence type="ECO:0000256" key="2">
    <source>
        <dbReference type="ARBA" id="ARBA00012180"/>
    </source>
</evidence>
<dbReference type="GO" id="GO:0008270">
    <property type="term" value="F:zinc ion binding"/>
    <property type="evidence" value="ECO:0007669"/>
    <property type="project" value="UniProtKB-KW"/>
</dbReference>
<evidence type="ECO:0000256" key="6">
    <source>
        <dbReference type="ARBA" id="ARBA00022833"/>
    </source>
</evidence>
<dbReference type="InterPro" id="IPR036410">
    <property type="entry name" value="HSP_DnaJ_Cys-rich_dom_sf"/>
</dbReference>
<dbReference type="Pfam" id="PF01556">
    <property type="entry name" value="DnaJ_C"/>
    <property type="match status" value="1"/>
</dbReference>
<reference evidence="11" key="2">
    <citation type="journal article" date="2014" name="Nat. Commun.">
        <title>The cavefish genome reveals candidate genes for eye loss.</title>
        <authorList>
            <person name="McGaugh S.E."/>
            <person name="Gross J.B."/>
            <person name="Aken B."/>
            <person name="Blin M."/>
            <person name="Borowsky R."/>
            <person name="Chalopin D."/>
            <person name="Hinaux H."/>
            <person name="Jeffery W.R."/>
            <person name="Keene A."/>
            <person name="Ma L."/>
            <person name="Minx P."/>
            <person name="Murphy D."/>
            <person name="O'Quin K.E."/>
            <person name="Retaux S."/>
            <person name="Rohner N."/>
            <person name="Searle S.M."/>
            <person name="Stahl B.A."/>
            <person name="Tabin C."/>
            <person name="Volff J.N."/>
            <person name="Yoshizawa M."/>
            <person name="Warren W.C."/>
        </authorList>
    </citation>
    <scope>NUCLEOTIDE SEQUENCE [LARGE SCALE GENOMIC DNA]</scope>
    <source>
        <strain evidence="11">female</strain>
    </source>
</reference>
<dbReference type="InParanoid" id="A0A3B1IIS6"/>
<feature type="domain" description="CR-type" evidence="9">
    <location>
        <begin position="231"/>
        <end position="307"/>
    </location>
</feature>
<dbReference type="CDD" id="cd10719">
    <property type="entry name" value="DnaJ_zf"/>
    <property type="match status" value="1"/>
</dbReference>
<dbReference type="InterPro" id="IPR008971">
    <property type="entry name" value="HSP40/DnaJ_pept-bd"/>
</dbReference>
<name>A0A3B1IIS6_ASTMX</name>
<feature type="zinc finger region" description="CR-type" evidence="7">
    <location>
        <begin position="231"/>
        <end position="307"/>
    </location>
</feature>
<dbReference type="SUPFAM" id="SSF56672">
    <property type="entry name" value="DNA/RNA polymerases"/>
    <property type="match status" value="1"/>
</dbReference>
<dbReference type="GO" id="GO:0031072">
    <property type="term" value="F:heat shock protein binding"/>
    <property type="evidence" value="ECO:0007669"/>
    <property type="project" value="InterPro"/>
</dbReference>
<evidence type="ECO:0000256" key="1">
    <source>
        <dbReference type="ARBA" id="ARBA00010879"/>
    </source>
</evidence>
<comment type="similarity">
    <text evidence="1">Belongs to the beta type-B retroviral polymerase family. HERV class-II K(HML-2) pol subfamily.</text>
</comment>
<accession>A0A3B1IIS6</accession>
<dbReference type="Gene3D" id="3.10.10.10">
    <property type="entry name" value="HIV Type 1 Reverse Transcriptase, subunit A, domain 1"/>
    <property type="match status" value="1"/>
</dbReference>
<dbReference type="CDD" id="cd01647">
    <property type="entry name" value="RT_LTR"/>
    <property type="match status" value="1"/>
</dbReference>
<organism evidence="10 11">
    <name type="scientific">Astyanax mexicanus</name>
    <name type="common">Blind cave fish</name>
    <name type="synonym">Astyanax fasciatus mexicanus</name>
    <dbReference type="NCBI Taxonomy" id="7994"/>
    <lineage>
        <taxon>Eukaryota</taxon>
        <taxon>Metazoa</taxon>
        <taxon>Chordata</taxon>
        <taxon>Craniata</taxon>
        <taxon>Vertebrata</taxon>
        <taxon>Euteleostomi</taxon>
        <taxon>Actinopterygii</taxon>
        <taxon>Neopterygii</taxon>
        <taxon>Teleostei</taxon>
        <taxon>Ostariophysi</taxon>
        <taxon>Characiformes</taxon>
        <taxon>Characoidei</taxon>
        <taxon>Acestrorhamphidae</taxon>
        <taxon>Acestrorhamphinae</taxon>
        <taxon>Astyanax</taxon>
    </lineage>
</organism>
<keyword evidence="5 7" id="KW-0863">Zinc-finger</keyword>
<dbReference type="PANTHER" id="PTHR37984">
    <property type="entry name" value="PROTEIN CBG26694"/>
    <property type="match status" value="1"/>
</dbReference>
<dbReference type="PROSITE" id="PS50878">
    <property type="entry name" value="RT_POL"/>
    <property type="match status" value="1"/>
</dbReference>
<evidence type="ECO:0000259" key="9">
    <source>
        <dbReference type="PROSITE" id="PS51188"/>
    </source>
</evidence>
<evidence type="ECO:0000256" key="5">
    <source>
        <dbReference type="ARBA" id="ARBA00022771"/>
    </source>
</evidence>
<dbReference type="PROSITE" id="PS51188">
    <property type="entry name" value="ZF_CR"/>
    <property type="match status" value="1"/>
</dbReference>
<dbReference type="STRING" id="7994.ENSAMXP00000029772"/>
<dbReference type="InterPro" id="IPR043128">
    <property type="entry name" value="Rev_trsase/Diguanyl_cyclase"/>
</dbReference>
<dbReference type="InterPro" id="IPR001305">
    <property type="entry name" value="HSP_DnaJ_Cys-rich_dom"/>
</dbReference>
<dbReference type="InterPro" id="IPR050951">
    <property type="entry name" value="Retrovirus_Pol_polyprotein"/>
</dbReference>
<dbReference type="GO" id="GO:0004523">
    <property type="term" value="F:RNA-DNA hybrid ribonuclease activity"/>
    <property type="evidence" value="ECO:0007669"/>
    <property type="project" value="UniProtKB-EC"/>
</dbReference>
<feature type="domain" description="Reverse transcriptase" evidence="8">
    <location>
        <begin position="1"/>
        <end position="111"/>
    </location>
</feature>
<dbReference type="Ensembl" id="ENSAMXT00000054292.1">
    <property type="protein sequence ID" value="ENSAMXP00000029772.1"/>
    <property type="gene ID" value="ENSAMXG00000030056.1"/>
</dbReference>
<dbReference type="Bgee" id="ENSAMXG00000030056">
    <property type="expression patterns" value="Expressed in liver and 1 other cell type or tissue"/>
</dbReference>
<dbReference type="SUPFAM" id="SSF57938">
    <property type="entry name" value="DnaJ/Hsp40 cysteine-rich domain"/>
    <property type="match status" value="1"/>
</dbReference>
<dbReference type="Gene3D" id="2.10.230.10">
    <property type="entry name" value="Heat shock protein DnaJ, cysteine-rich domain"/>
    <property type="match status" value="1"/>
</dbReference>
<dbReference type="EC" id="3.1.26.4" evidence="2"/>
<dbReference type="AlphaFoldDB" id="A0A3B1IIS6"/>
<dbReference type="Gene3D" id="2.60.260.20">
    <property type="entry name" value="Urease metallochaperone UreE, N-terminal domain"/>
    <property type="match status" value="2"/>
</dbReference>
<keyword evidence="11" id="KW-1185">Reference proteome</keyword>